<dbReference type="SUPFAM" id="SSF82693">
    <property type="entry name" value="Multidrug efflux transporter AcrB pore domain, PN1, PN2, PC1 and PC2 subdomains"/>
    <property type="match status" value="3"/>
</dbReference>
<dbReference type="Gene3D" id="3.30.2090.10">
    <property type="entry name" value="Multidrug efflux transporter AcrB TolC docking domain, DN and DC subdomains"/>
    <property type="match status" value="2"/>
</dbReference>
<feature type="transmembrane region" description="Helical" evidence="1">
    <location>
        <begin position="333"/>
        <end position="349"/>
    </location>
</feature>
<dbReference type="Proteomes" id="UP001359308">
    <property type="component" value="Chromosome"/>
</dbReference>
<feature type="transmembrane region" description="Helical" evidence="1">
    <location>
        <begin position="852"/>
        <end position="872"/>
    </location>
</feature>
<dbReference type="InterPro" id="IPR027463">
    <property type="entry name" value="AcrB_DN_DC_subdom"/>
</dbReference>
<feature type="transmembrane region" description="Helical" evidence="1">
    <location>
        <begin position="382"/>
        <end position="403"/>
    </location>
</feature>
<feature type="transmembrane region" description="Helical" evidence="1">
    <location>
        <begin position="523"/>
        <end position="541"/>
    </location>
</feature>
<evidence type="ECO:0000313" key="3">
    <source>
        <dbReference type="Proteomes" id="UP001359308"/>
    </source>
</evidence>
<name>A0ABZ2FBH1_METCP</name>
<accession>A0ABZ2FBH1</accession>
<organism evidence="2 3">
    <name type="scientific">Methylococcus capsulatus</name>
    <dbReference type="NCBI Taxonomy" id="414"/>
    <lineage>
        <taxon>Bacteria</taxon>
        <taxon>Pseudomonadati</taxon>
        <taxon>Pseudomonadota</taxon>
        <taxon>Gammaproteobacteria</taxon>
        <taxon>Methylococcales</taxon>
        <taxon>Methylococcaceae</taxon>
        <taxon>Methylococcus</taxon>
    </lineage>
</organism>
<dbReference type="Gene3D" id="3.30.70.1430">
    <property type="entry name" value="Multidrug efflux transporter AcrB pore domain"/>
    <property type="match status" value="2"/>
</dbReference>
<keyword evidence="1" id="KW-1133">Transmembrane helix</keyword>
<keyword evidence="3" id="KW-1185">Reference proteome</keyword>
<dbReference type="Pfam" id="PF00873">
    <property type="entry name" value="ACR_tran"/>
    <property type="match status" value="1"/>
</dbReference>
<dbReference type="Gene3D" id="1.20.1640.10">
    <property type="entry name" value="Multidrug efflux transporter AcrB transmembrane domain"/>
    <property type="match status" value="2"/>
</dbReference>
<feature type="transmembrane region" description="Helical" evidence="1">
    <location>
        <begin position="461"/>
        <end position="485"/>
    </location>
</feature>
<sequence>MASWLLAHRRSLLFLLALLALGGMVTALRLPVALFPTLDFPRVVVNVDAGDRPVDRMAVEVTQPLEQALRAVPDARAIRSTTSRGSADLALTFEWGTDMVTALLQVQAVVSQILPDLPGGVRFTARRMDPTVFPVLGLALTSVRNDPVALRDFAYYRLRPLLSALPGVAEVQVLGGRQAEYQVMVDPDRLHDLGLTLAEVASALSDANVVSAVGKVEEHYHLYLTLADSHQGSEEDILHSILRSGLDGVVELEDVGRVERGHRPEWTKVSGNGKDAVLVNILQQRGANTVAIAEETRRALAGFSSQIPGDIEFKPYYDQSELVNDAAVSVRDALVSGAVLAALILLLFLRNLRVTLIMLIVLPGVISATVWLLKLFGQSFNIMTLGGLAAAVGLVTDDAVVMIEHIMRRLSETRDDQSTHGTVMTAAREMLHPLTGSSLATIVVFFPLPFLGGITGGFFRALALTMASALVISYGVAVLAVPLLANHLLSRRDALRLESVGPSQARFHRAYGSLLHRFLRQPLWTLPVIIALVVTGVVAFSRVGSGFMPHMDEGGFVLDYRALPGTSLTETDRLLDQVERMIATIQDIDSYSRRTGLSLGGHITEANEGDFFIHLKPRPRRDVEDVMTELREAIESRVPGLQIETAQLMEDLLGDLTAVPQPIEIKLFGDDSQVLRQFSPQVAALLDDVPGVVEVFDGITLAGDAIEIHFDPVQTALEGVSPGMVARQIQDFLAGTVATQITTGAKMIGVRVWTNEALRTRLGQLEALRIRSPDGHDFPLKRVARLQVIEGQAQETRENLKAMVAVTARIEGRDLGSTVADVQTRVATLPLPPGVYVEYGGLYREQQDSFRGLILVFISAVLLVALLLLFFYERIRVVLAILTTTSLSLTGVFAGLWLTGTELNISSLMGMTLIVGIVTEVAVFYFSELRQVRNPDPPALVRAGILRMRPIFMTSLVAILALMPLALGMGPGSAMQRPLAIAIISGLLLAVPLVLIVMPAIYALFHINRRGIHEP</sequence>
<dbReference type="RefSeq" id="WP_198324315.1">
    <property type="nucleotide sequence ID" value="NZ_CP187729.1"/>
</dbReference>
<feature type="transmembrane region" description="Helical" evidence="1">
    <location>
        <begin position="948"/>
        <end position="967"/>
    </location>
</feature>
<gene>
    <name evidence="2" type="ORF">N4J17_15425</name>
</gene>
<keyword evidence="1" id="KW-0472">Membrane</keyword>
<feature type="transmembrane region" description="Helical" evidence="1">
    <location>
        <begin position="434"/>
        <end position="455"/>
    </location>
</feature>
<dbReference type="InterPro" id="IPR001036">
    <property type="entry name" value="Acrflvin-R"/>
</dbReference>
<feature type="transmembrane region" description="Helical" evidence="1">
    <location>
        <begin position="905"/>
        <end position="927"/>
    </location>
</feature>
<feature type="transmembrane region" description="Helical" evidence="1">
    <location>
        <begin position="879"/>
        <end position="899"/>
    </location>
</feature>
<protein>
    <submittedName>
        <fullName evidence="2">Efflux RND transporter permease subunit</fullName>
    </submittedName>
</protein>
<dbReference type="EMBL" id="CP104311">
    <property type="protein sequence ID" value="WWF03715.1"/>
    <property type="molecule type" value="Genomic_DNA"/>
</dbReference>
<dbReference type="PANTHER" id="PTHR32063:SF24">
    <property type="entry name" value="CATION EFFLUX SYSTEM (ACRB_ACRD_ACRF FAMILY)"/>
    <property type="match status" value="1"/>
</dbReference>
<evidence type="ECO:0000256" key="1">
    <source>
        <dbReference type="SAM" id="Phobius"/>
    </source>
</evidence>
<dbReference type="SUPFAM" id="SSF82866">
    <property type="entry name" value="Multidrug efflux transporter AcrB transmembrane domain"/>
    <property type="match status" value="2"/>
</dbReference>
<dbReference type="PANTHER" id="PTHR32063">
    <property type="match status" value="1"/>
</dbReference>
<dbReference type="Gene3D" id="3.30.70.1320">
    <property type="entry name" value="Multidrug efflux transporter AcrB pore domain like"/>
    <property type="match status" value="1"/>
</dbReference>
<dbReference type="PRINTS" id="PR00702">
    <property type="entry name" value="ACRIFLAVINRP"/>
</dbReference>
<evidence type="ECO:0000313" key="2">
    <source>
        <dbReference type="EMBL" id="WWF03715.1"/>
    </source>
</evidence>
<proteinExistence type="predicted"/>
<feature type="transmembrane region" description="Helical" evidence="1">
    <location>
        <begin position="979"/>
        <end position="1005"/>
    </location>
</feature>
<reference evidence="2 3" key="1">
    <citation type="submission" date="2022-09" db="EMBL/GenBank/DDBJ databases">
        <authorList>
            <person name="Giprobiosintez L."/>
        </authorList>
    </citation>
    <scope>NUCLEOTIDE SEQUENCE [LARGE SCALE GENOMIC DNA]</scope>
    <source>
        <strain evidence="3">VKPM-B-12549 (GBS-15)</strain>
    </source>
</reference>
<feature type="transmembrane region" description="Helical" evidence="1">
    <location>
        <begin position="356"/>
        <end position="376"/>
    </location>
</feature>
<dbReference type="Gene3D" id="3.30.70.1440">
    <property type="entry name" value="Multidrug efflux transporter AcrB pore domain"/>
    <property type="match status" value="1"/>
</dbReference>
<dbReference type="SUPFAM" id="SSF82714">
    <property type="entry name" value="Multidrug efflux transporter AcrB TolC docking domain, DN and DC subdomains"/>
    <property type="match status" value="2"/>
</dbReference>
<keyword evidence="1" id="KW-0812">Transmembrane</keyword>